<keyword evidence="1" id="KW-0813">Transport</keyword>
<dbReference type="GO" id="GO:0006826">
    <property type="term" value="P:iron ion transport"/>
    <property type="evidence" value="ECO:0007669"/>
    <property type="project" value="TreeGrafter"/>
</dbReference>
<feature type="transmembrane region" description="Helical" evidence="2">
    <location>
        <begin position="176"/>
        <end position="194"/>
    </location>
</feature>
<feature type="transmembrane region" description="Helical" evidence="2">
    <location>
        <begin position="6"/>
        <end position="28"/>
    </location>
</feature>
<dbReference type="PANTHER" id="PTHR32361:SF26">
    <property type="entry name" value="FAD-BINDING 8 DOMAIN-CONTAINING PROTEIN-RELATED"/>
    <property type="match status" value="1"/>
</dbReference>
<keyword evidence="2" id="KW-0472">Membrane</keyword>
<dbReference type="AlphaFoldDB" id="A0AAW0RPX1"/>
<dbReference type="InterPro" id="IPR039261">
    <property type="entry name" value="FNR_nucleotide-bd"/>
</dbReference>
<keyword evidence="2" id="KW-1133">Transmembrane helix</keyword>
<feature type="transmembrane region" description="Helical" evidence="2">
    <location>
        <begin position="152"/>
        <end position="170"/>
    </location>
</feature>
<feature type="transmembrane region" description="Helical" evidence="2">
    <location>
        <begin position="118"/>
        <end position="140"/>
    </location>
</feature>
<evidence type="ECO:0000256" key="1">
    <source>
        <dbReference type="ARBA" id="ARBA00022448"/>
    </source>
</evidence>
<evidence type="ECO:0000313" key="4">
    <source>
        <dbReference type="Proteomes" id="UP001397290"/>
    </source>
</evidence>
<dbReference type="Proteomes" id="UP001397290">
    <property type="component" value="Unassembled WGS sequence"/>
</dbReference>
<evidence type="ECO:0000313" key="3">
    <source>
        <dbReference type="EMBL" id="KAK8144155.1"/>
    </source>
</evidence>
<sequence>MDANLLYIISFLGFIVSFILLWAVKLYIANPRASFVKHILYPLAVPRLGTTRMDVLVFVIILSSNLIVVLLPAFFPGWREIQKRAALSALVNIVPLSFGGRDVLIDALNMPRRWHRSLHIIVGIIVAFEAASHGTIAIVLRPRSGQLAKSGYIASGLLGGVVLLAVPFTRRCFGRWFLLAHRTTYLGSMAALLWHVLQSASSRGRLLLWLSVSLWLSTSLFRVVRVSLYSTAAEIERLSETTDALLCTVRLTRAVKLRPGCHFYLYFPQNFYALLGFSKYNLLQSFTVMALWHPTEEPRLVSSVSFLLSRHGHHATAISKLGEGSCVLLDGPYGQDLALERQENVILVAKGMGIAGVLHVALDLAIRRFHDNSVKDRIEELKKLTRGTLDSAQSSHHRREISELRQIKLFRDVTKKVIIFWSLEKNSQMDWVRKQMNELQGLDLHNRLIVVCCGYDKPRVGFEPFPTSAYWMCLDPNGGMPFDQFIVSKIKEERCRLPGRMAVVVCGGSKFKRLIRGAVLECLGEELVRYVESAYQPRELAGPEAMHVGRSGAAQLREIPTISRPRKTYSVASASSLYSNK</sequence>
<dbReference type="GO" id="GO:0000293">
    <property type="term" value="F:ferric-chelate reductase activity"/>
    <property type="evidence" value="ECO:0007669"/>
    <property type="project" value="TreeGrafter"/>
</dbReference>
<dbReference type="GO" id="GO:0005886">
    <property type="term" value="C:plasma membrane"/>
    <property type="evidence" value="ECO:0007669"/>
    <property type="project" value="TreeGrafter"/>
</dbReference>
<dbReference type="PANTHER" id="PTHR32361">
    <property type="entry name" value="FERRIC/CUPRIC REDUCTASE TRANSMEMBRANE COMPONENT"/>
    <property type="match status" value="1"/>
</dbReference>
<keyword evidence="2" id="KW-0812">Transmembrane</keyword>
<dbReference type="EMBL" id="JAAHCF010000421">
    <property type="protein sequence ID" value="KAK8144155.1"/>
    <property type="molecule type" value="Genomic_DNA"/>
</dbReference>
<feature type="transmembrane region" description="Helical" evidence="2">
    <location>
        <begin position="55"/>
        <end position="75"/>
    </location>
</feature>
<reference evidence="3 4" key="1">
    <citation type="submission" date="2020-02" db="EMBL/GenBank/DDBJ databases">
        <title>Comparative genomics of the hypocrealean fungal genus Beauvera.</title>
        <authorList>
            <person name="Showalter D.N."/>
            <person name="Bushley K.E."/>
            <person name="Rehner S.A."/>
        </authorList>
    </citation>
    <scope>NUCLEOTIDE SEQUENCE [LARGE SCALE GENOMIC DNA]</scope>
    <source>
        <strain evidence="3 4">ARSEF4384</strain>
    </source>
</reference>
<dbReference type="GO" id="GO:0015677">
    <property type="term" value="P:copper ion import"/>
    <property type="evidence" value="ECO:0007669"/>
    <property type="project" value="TreeGrafter"/>
</dbReference>
<dbReference type="Gene3D" id="3.40.50.80">
    <property type="entry name" value="Nucleotide-binding domain of ferredoxin-NADP reductase (FNR) module"/>
    <property type="match status" value="1"/>
</dbReference>
<accession>A0AAW0RPX1</accession>
<evidence type="ECO:0008006" key="5">
    <source>
        <dbReference type="Google" id="ProtNLM"/>
    </source>
</evidence>
<comment type="caution">
    <text evidence="3">The sequence shown here is derived from an EMBL/GenBank/DDBJ whole genome shotgun (WGS) entry which is preliminary data.</text>
</comment>
<keyword evidence="4" id="KW-1185">Reference proteome</keyword>
<organism evidence="3 4">
    <name type="scientific">Beauveria asiatica</name>
    <dbReference type="NCBI Taxonomy" id="1069075"/>
    <lineage>
        <taxon>Eukaryota</taxon>
        <taxon>Fungi</taxon>
        <taxon>Dikarya</taxon>
        <taxon>Ascomycota</taxon>
        <taxon>Pezizomycotina</taxon>
        <taxon>Sordariomycetes</taxon>
        <taxon>Hypocreomycetidae</taxon>
        <taxon>Hypocreales</taxon>
        <taxon>Cordycipitaceae</taxon>
        <taxon>Beauveria</taxon>
    </lineage>
</organism>
<gene>
    <name evidence="3" type="ORF">G3M48_006241</name>
</gene>
<dbReference type="InterPro" id="IPR051410">
    <property type="entry name" value="Ferric/Cupric_Reductase"/>
</dbReference>
<dbReference type="GO" id="GO:0006879">
    <property type="term" value="P:intracellular iron ion homeostasis"/>
    <property type="evidence" value="ECO:0007669"/>
    <property type="project" value="TreeGrafter"/>
</dbReference>
<evidence type="ECO:0000256" key="2">
    <source>
        <dbReference type="SAM" id="Phobius"/>
    </source>
</evidence>
<proteinExistence type="predicted"/>
<protein>
    <recommendedName>
        <fullName evidence="5">FAD-binding FR-type domain-containing protein</fullName>
    </recommendedName>
</protein>
<name>A0AAW0RPX1_9HYPO</name>